<dbReference type="Pfam" id="PF15738">
    <property type="entry name" value="YafQ_toxin"/>
    <property type="match status" value="1"/>
</dbReference>
<dbReference type="PANTHER" id="PTHR40588:SF1">
    <property type="entry name" value="MRNA INTERFERASE TOXIN YAFQ"/>
    <property type="match status" value="1"/>
</dbReference>
<dbReference type="PANTHER" id="PTHR40588">
    <property type="entry name" value="MRNA INTERFERASE TOXIN YAFQ"/>
    <property type="match status" value="1"/>
</dbReference>
<dbReference type="SUPFAM" id="SSF143011">
    <property type="entry name" value="RelE-like"/>
    <property type="match status" value="1"/>
</dbReference>
<dbReference type="AlphaFoldDB" id="A0A3B0Y4S5"/>
<dbReference type="GO" id="GO:0006402">
    <property type="term" value="P:mRNA catabolic process"/>
    <property type="evidence" value="ECO:0007669"/>
    <property type="project" value="TreeGrafter"/>
</dbReference>
<dbReference type="EMBL" id="UOFL01000033">
    <property type="protein sequence ID" value="VAW71850.1"/>
    <property type="molecule type" value="Genomic_DNA"/>
</dbReference>
<dbReference type="GO" id="GO:0006415">
    <property type="term" value="P:translational termination"/>
    <property type="evidence" value="ECO:0007669"/>
    <property type="project" value="TreeGrafter"/>
</dbReference>
<evidence type="ECO:0000256" key="1">
    <source>
        <dbReference type="ARBA" id="ARBA00022649"/>
    </source>
</evidence>
<evidence type="ECO:0008006" key="3">
    <source>
        <dbReference type="Google" id="ProtNLM"/>
    </source>
</evidence>
<accession>A0A3B0Y4S5</accession>
<proteinExistence type="predicted"/>
<dbReference type="NCBIfam" id="TIGR02385">
    <property type="entry name" value="RelE_StbE"/>
    <property type="match status" value="1"/>
</dbReference>
<name>A0A3B0Y4S5_9ZZZZ</name>
<dbReference type="InterPro" id="IPR035093">
    <property type="entry name" value="RelE/ParE_toxin_dom_sf"/>
</dbReference>
<dbReference type="GO" id="GO:0004521">
    <property type="term" value="F:RNA endonuclease activity"/>
    <property type="evidence" value="ECO:0007669"/>
    <property type="project" value="TreeGrafter"/>
</dbReference>
<dbReference type="Gene3D" id="3.30.2310.20">
    <property type="entry name" value="RelE-like"/>
    <property type="match status" value="1"/>
</dbReference>
<protein>
    <recommendedName>
        <fullName evidence="3">mRNA interferase YafQ</fullName>
    </recommendedName>
</protein>
<dbReference type="InterPro" id="IPR007712">
    <property type="entry name" value="RelE/ParE_toxin"/>
</dbReference>
<organism evidence="2">
    <name type="scientific">hydrothermal vent metagenome</name>
    <dbReference type="NCBI Taxonomy" id="652676"/>
    <lineage>
        <taxon>unclassified sequences</taxon>
        <taxon>metagenomes</taxon>
        <taxon>ecological metagenomes</taxon>
    </lineage>
</organism>
<gene>
    <name evidence="2" type="ORF">MNBD_GAMMA12-1790</name>
</gene>
<dbReference type="InterPro" id="IPR004386">
    <property type="entry name" value="Toxin_YafQ-like"/>
</dbReference>
<evidence type="ECO:0000313" key="2">
    <source>
        <dbReference type="EMBL" id="VAW71850.1"/>
    </source>
</evidence>
<sequence>MIFVQTKAFVRDLSKAKMSDKHFTKFIAFLHALSAGTKLPVEAKDHSLSGEWNDFREFHVSGDILVIYQIEKEVIKLVRLGTHSQLFKG</sequence>
<keyword evidence="1" id="KW-1277">Toxin-antitoxin system</keyword>
<dbReference type="PIRSF" id="PIRSF006156">
    <property type="entry name" value="YafQ"/>
    <property type="match status" value="1"/>
</dbReference>
<reference evidence="2" key="1">
    <citation type="submission" date="2018-06" db="EMBL/GenBank/DDBJ databases">
        <authorList>
            <person name="Zhirakovskaya E."/>
        </authorList>
    </citation>
    <scope>NUCLEOTIDE SEQUENCE</scope>
</reference>